<organism evidence="2 3">
    <name type="scientific">Rugosimonospora africana</name>
    <dbReference type="NCBI Taxonomy" id="556532"/>
    <lineage>
        <taxon>Bacteria</taxon>
        <taxon>Bacillati</taxon>
        <taxon>Actinomycetota</taxon>
        <taxon>Actinomycetes</taxon>
        <taxon>Micromonosporales</taxon>
        <taxon>Micromonosporaceae</taxon>
        <taxon>Rugosimonospora</taxon>
    </lineage>
</organism>
<evidence type="ECO:0000256" key="1">
    <source>
        <dbReference type="SAM" id="Phobius"/>
    </source>
</evidence>
<dbReference type="AlphaFoldDB" id="A0A8J3VQ77"/>
<reference evidence="2" key="1">
    <citation type="submission" date="2021-01" db="EMBL/GenBank/DDBJ databases">
        <title>Whole genome shotgun sequence of Rugosimonospora africana NBRC 104875.</title>
        <authorList>
            <person name="Komaki H."/>
            <person name="Tamura T."/>
        </authorList>
    </citation>
    <scope>NUCLEOTIDE SEQUENCE</scope>
    <source>
        <strain evidence="2">NBRC 104875</strain>
    </source>
</reference>
<evidence type="ECO:0000313" key="3">
    <source>
        <dbReference type="Proteomes" id="UP000642748"/>
    </source>
</evidence>
<dbReference type="EMBL" id="BONZ01000021">
    <property type="protein sequence ID" value="GIH14171.1"/>
    <property type="molecule type" value="Genomic_DNA"/>
</dbReference>
<protein>
    <submittedName>
        <fullName evidence="2">Uncharacterized protein</fullName>
    </submittedName>
</protein>
<dbReference type="Proteomes" id="UP000642748">
    <property type="component" value="Unassembled WGS sequence"/>
</dbReference>
<proteinExistence type="predicted"/>
<keyword evidence="1" id="KW-1133">Transmembrane helix</keyword>
<keyword evidence="3" id="KW-1185">Reference proteome</keyword>
<feature type="transmembrane region" description="Helical" evidence="1">
    <location>
        <begin position="28"/>
        <end position="51"/>
    </location>
</feature>
<comment type="caution">
    <text evidence="2">The sequence shown here is derived from an EMBL/GenBank/DDBJ whole genome shotgun (WGS) entry which is preliminary data.</text>
</comment>
<gene>
    <name evidence="2" type="ORF">Raf01_23430</name>
</gene>
<accession>A0A8J3VQ77</accession>
<evidence type="ECO:0000313" key="2">
    <source>
        <dbReference type="EMBL" id="GIH14171.1"/>
    </source>
</evidence>
<sequence>MPVARTGAGPTIGDRSMRVLTGRDVRRWGLTALALVALGAAARAFLVRVYAPQVSEWAVSPGPSRPDRG</sequence>
<keyword evidence="1" id="KW-0812">Transmembrane</keyword>
<keyword evidence="1" id="KW-0472">Membrane</keyword>
<name>A0A8J3VQ77_9ACTN</name>